<keyword evidence="7" id="KW-0653">Protein transport</keyword>
<dbReference type="GO" id="GO:0006999">
    <property type="term" value="P:nuclear pore organization"/>
    <property type="evidence" value="ECO:0007669"/>
    <property type="project" value="TreeGrafter"/>
</dbReference>
<keyword evidence="10" id="KW-0906">Nuclear pore complex</keyword>
<evidence type="ECO:0000256" key="8">
    <source>
        <dbReference type="ARBA" id="ARBA00022989"/>
    </source>
</evidence>
<gene>
    <name evidence="14" type="ORF">SCP_0601940</name>
</gene>
<comment type="caution">
    <text evidence="14">The sequence shown here is derived from an EMBL/GenBank/DDBJ whole genome shotgun (WGS) entry which is preliminary data.</text>
</comment>
<evidence type="ECO:0000313" key="14">
    <source>
        <dbReference type="EMBL" id="GBE84216.1"/>
    </source>
</evidence>
<evidence type="ECO:0008006" key="16">
    <source>
        <dbReference type="Google" id="ProtNLM"/>
    </source>
</evidence>
<dbReference type="RefSeq" id="XP_027615129.1">
    <property type="nucleotide sequence ID" value="XM_027759328.1"/>
</dbReference>
<keyword evidence="8 13" id="KW-1133">Transmembrane helix</keyword>
<sequence>MQTPGRSSSTPIRAITSKISTRSAPPLPPASQTYEPLVKAILRHRLLYNIFLWSLFSAWVLTAWWSTWCQGRVEILSAVGNVLAPKTLAFTLATWMSAVLPAVVLRNRYMTVIPTVAPSPSKTFRNALAKRSTSHALLTYINSAISLGIIHVLMNYTYESAASGSPRLTLFVKSKKHPYYLNGAVLYLFWSQTTLALAYLLRDILLDRFAIRWPDSWTVLAVNHQMQSFRLAHILTSSATLLLFTMFCTVGNIALFGLSRSVVLPLLYTLPIVPRILRPFSAHFLRGSWTLLLLPRHFSLVIRTFYLGLTTVAFWEFAESSYHEAIHVSHNTADPALTLVSGITSSDPYFKHLAYAELKQLAREDSPAASTRRSALFEDQKYYPNMWSCLVRDALLTLGEDYQLLLRRGKPAPPPVAAPVPSKPAVAPPIPATPLIRAPILKSSPASPLRAALDTLASDGPFSTVAASTEAGASQIPELFRSVFPAQPARDSASRVVKKGEEKILGMFEPVKALWKRRLSTTLHPTAPQAVVGALVQVGDWWTRERVNRVAEMSLPNRRLDALIVDVLCHLTCASLTEDLFGVVQRDIPKIIEAILSFLTALEEYQMELNKLYIPPSPEELDNLSAKELAAKARLAEEVARAGDVLSEVTDVLKDGIVEIVKTFGEKLEAFKFPPRISWKLQGFVDYI</sequence>
<organism evidence="14 15">
    <name type="scientific">Sparassis crispa</name>
    <dbReference type="NCBI Taxonomy" id="139825"/>
    <lineage>
        <taxon>Eukaryota</taxon>
        <taxon>Fungi</taxon>
        <taxon>Dikarya</taxon>
        <taxon>Basidiomycota</taxon>
        <taxon>Agaricomycotina</taxon>
        <taxon>Agaricomycetes</taxon>
        <taxon>Polyporales</taxon>
        <taxon>Sparassidaceae</taxon>
        <taxon>Sparassis</taxon>
    </lineage>
</organism>
<protein>
    <recommendedName>
        <fullName evidence="16">Nucleoporin NDC1</fullName>
    </recommendedName>
</protein>
<evidence type="ECO:0000256" key="4">
    <source>
        <dbReference type="ARBA" id="ARBA00022448"/>
    </source>
</evidence>
<accession>A0A401GPS3</accession>
<comment type="similarity">
    <text evidence="3">Belongs to the NDC1 family.</text>
</comment>
<name>A0A401GPS3_9APHY</name>
<keyword evidence="15" id="KW-1185">Reference proteome</keyword>
<evidence type="ECO:0000256" key="6">
    <source>
        <dbReference type="ARBA" id="ARBA00022816"/>
    </source>
</evidence>
<proteinExistence type="inferred from homology"/>
<feature type="transmembrane region" description="Helical" evidence="13">
    <location>
        <begin position="178"/>
        <end position="201"/>
    </location>
</feature>
<evidence type="ECO:0000256" key="10">
    <source>
        <dbReference type="ARBA" id="ARBA00023132"/>
    </source>
</evidence>
<dbReference type="GO" id="GO:0030674">
    <property type="term" value="F:protein-macromolecule adaptor activity"/>
    <property type="evidence" value="ECO:0007669"/>
    <property type="project" value="TreeGrafter"/>
</dbReference>
<evidence type="ECO:0000256" key="5">
    <source>
        <dbReference type="ARBA" id="ARBA00022692"/>
    </source>
</evidence>
<keyword evidence="5 13" id="KW-0812">Transmembrane</keyword>
<keyword evidence="12" id="KW-0539">Nucleus</keyword>
<dbReference type="GO" id="GO:0070762">
    <property type="term" value="C:nuclear pore transmembrane ring"/>
    <property type="evidence" value="ECO:0007669"/>
    <property type="project" value="TreeGrafter"/>
</dbReference>
<evidence type="ECO:0000256" key="13">
    <source>
        <dbReference type="SAM" id="Phobius"/>
    </source>
</evidence>
<evidence type="ECO:0000256" key="9">
    <source>
        <dbReference type="ARBA" id="ARBA00023010"/>
    </source>
</evidence>
<dbReference type="EMBL" id="BFAD01000006">
    <property type="protein sequence ID" value="GBE84216.1"/>
    <property type="molecule type" value="Genomic_DNA"/>
</dbReference>
<dbReference type="Proteomes" id="UP000287166">
    <property type="component" value="Unassembled WGS sequence"/>
</dbReference>
<evidence type="ECO:0000256" key="12">
    <source>
        <dbReference type="ARBA" id="ARBA00023242"/>
    </source>
</evidence>
<keyword evidence="9" id="KW-0811">Translocation</keyword>
<dbReference type="AlphaFoldDB" id="A0A401GPS3"/>
<keyword evidence="4" id="KW-0813">Transport</keyword>
<dbReference type="PANTHER" id="PTHR13269:SF6">
    <property type="entry name" value="NUCLEOPORIN NDC1"/>
    <property type="match status" value="1"/>
</dbReference>
<reference evidence="14 15" key="1">
    <citation type="journal article" date="2018" name="Sci. Rep.">
        <title>Genome sequence of the cauliflower mushroom Sparassis crispa (Hanabiratake) and its association with beneficial usage.</title>
        <authorList>
            <person name="Kiyama R."/>
            <person name="Furutani Y."/>
            <person name="Kawaguchi K."/>
            <person name="Nakanishi T."/>
        </authorList>
    </citation>
    <scope>NUCLEOTIDE SEQUENCE [LARGE SCALE GENOMIC DNA]</scope>
</reference>
<evidence type="ECO:0000256" key="7">
    <source>
        <dbReference type="ARBA" id="ARBA00022927"/>
    </source>
</evidence>
<dbReference type="GO" id="GO:0031965">
    <property type="term" value="C:nuclear membrane"/>
    <property type="evidence" value="ECO:0007669"/>
    <property type="project" value="UniProtKB-SubCell"/>
</dbReference>
<keyword evidence="6" id="KW-0509">mRNA transport</keyword>
<dbReference type="PANTHER" id="PTHR13269">
    <property type="entry name" value="NUCLEOPORIN NDC1"/>
    <property type="match status" value="1"/>
</dbReference>
<dbReference type="STRING" id="139825.A0A401GPS3"/>
<dbReference type="GO" id="GO:0005816">
    <property type="term" value="C:spindle pole body"/>
    <property type="evidence" value="ECO:0007669"/>
    <property type="project" value="TreeGrafter"/>
</dbReference>
<evidence type="ECO:0000256" key="1">
    <source>
        <dbReference type="ARBA" id="ARBA00004232"/>
    </source>
</evidence>
<feature type="transmembrane region" description="Helical" evidence="13">
    <location>
        <begin position="137"/>
        <end position="158"/>
    </location>
</feature>
<dbReference type="GO" id="GO:0070631">
    <property type="term" value="P:spindle pole body localization"/>
    <property type="evidence" value="ECO:0007669"/>
    <property type="project" value="TreeGrafter"/>
</dbReference>
<feature type="transmembrane region" description="Helical" evidence="13">
    <location>
        <begin position="46"/>
        <end position="67"/>
    </location>
</feature>
<dbReference type="Pfam" id="PF09531">
    <property type="entry name" value="Ndc1_Nup"/>
    <property type="match status" value="1"/>
</dbReference>
<dbReference type="GO" id="GO:0051028">
    <property type="term" value="P:mRNA transport"/>
    <property type="evidence" value="ECO:0007669"/>
    <property type="project" value="UniProtKB-KW"/>
</dbReference>
<comment type="subcellular location">
    <subcellularLocation>
        <location evidence="1">Nucleus membrane</location>
        <topology evidence="1">Multi-pass membrane protein</topology>
    </subcellularLocation>
    <subcellularLocation>
        <location evidence="2">Nucleus</location>
        <location evidence="2">Nuclear pore complex</location>
    </subcellularLocation>
</comment>
<dbReference type="InterPro" id="IPR019049">
    <property type="entry name" value="Nucleoporin_prot_Ndc1/Nup"/>
</dbReference>
<keyword evidence="11 13" id="KW-0472">Membrane</keyword>
<evidence type="ECO:0000256" key="11">
    <source>
        <dbReference type="ARBA" id="ARBA00023136"/>
    </source>
</evidence>
<dbReference type="GeneID" id="38781133"/>
<dbReference type="InParanoid" id="A0A401GPS3"/>
<feature type="transmembrane region" description="Helical" evidence="13">
    <location>
        <begin position="234"/>
        <end position="255"/>
    </location>
</feature>
<dbReference type="GO" id="GO:0015031">
    <property type="term" value="P:protein transport"/>
    <property type="evidence" value="ECO:0007669"/>
    <property type="project" value="UniProtKB-KW"/>
</dbReference>
<dbReference type="OrthoDB" id="67850at2759"/>
<evidence type="ECO:0000256" key="2">
    <source>
        <dbReference type="ARBA" id="ARBA00004567"/>
    </source>
</evidence>
<feature type="transmembrane region" description="Helical" evidence="13">
    <location>
        <begin position="87"/>
        <end position="105"/>
    </location>
</feature>
<evidence type="ECO:0000256" key="3">
    <source>
        <dbReference type="ARBA" id="ARBA00005760"/>
    </source>
</evidence>
<evidence type="ECO:0000313" key="15">
    <source>
        <dbReference type="Proteomes" id="UP000287166"/>
    </source>
</evidence>